<evidence type="ECO:0000313" key="2">
    <source>
        <dbReference type="EMBL" id="CAL5024297.1"/>
    </source>
</evidence>
<reference evidence="3" key="1">
    <citation type="submission" date="2024-06" db="EMBL/GenBank/DDBJ databases">
        <authorList>
            <person name="Ryan C."/>
        </authorList>
    </citation>
    <scope>NUCLEOTIDE SEQUENCE [LARGE SCALE GENOMIC DNA]</scope>
</reference>
<accession>A0ABC9CQE4</accession>
<feature type="coiled-coil region" evidence="1">
    <location>
        <begin position="212"/>
        <end position="239"/>
    </location>
</feature>
<evidence type="ECO:0000256" key="1">
    <source>
        <dbReference type="SAM" id="Coils"/>
    </source>
</evidence>
<sequence length="265" mass="28237">MAATVAYRKRSASPFLDEVVPAPPHLAKRGRFSPCRGVAAAAQRPPLLAFDPLDALCRIFPDAGPGEVEACFAASGRNVHATVEAFRARQRQAKEREAAAARVAAASSVEECAGVLVEHLSAAPDAADATSRASWFLKLIEGAVAKRVAAEAEAQAVALKGEAAALLEEKAALAARAEAAERDNGVLRRGVAAQHRRQEELERENGVLKRGVAVLHRRQEEAERAAEEMRKKVAELTAANYALAVQARAGADSCRFQAFRGPDVF</sequence>
<gene>
    <name evidence="2" type="ORF">URODEC1_LOCUS77449</name>
</gene>
<dbReference type="PANTHER" id="PTHR31245:SF2">
    <property type="entry name" value="OS06G0642650 PROTEIN"/>
    <property type="match status" value="1"/>
</dbReference>
<dbReference type="AlphaFoldDB" id="A0ABC9CQE4"/>
<keyword evidence="1" id="KW-0175">Coiled coil</keyword>
<dbReference type="EMBL" id="OZ075113">
    <property type="protein sequence ID" value="CAL5024297.1"/>
    <property type="molecule type" value="Genomic_DNA"/>
</dbReference>
<feature type="coiled-coil region" evidence="1">
    <location>
        <begin position="149"/>
        <end position="183"/>
    </location>
</feature>
<organism evidence="2 3">
    <name type="scientific">Urochloa decumbens</name>
    <dbReference type="NCBI Taxonomy" id="240449"/>
    <lineage>
        <taxon>Eukaryota</taxon>
        <taxon>Viridiplantae</taxon>
        <taxon>Streptophyta</taxon>
        <taxon>Embryophyta</taxon>
        <taxon>Tracheophyta</taxon>
        <taxon>Spermatophyta</taxon>
        <taxon>Magnoliopsida</taxon>
        <taxon>Liliopsida</taxon>
        <taxon>Poales</taxon>
        <taxon>Poaceae</taxon>
        <taxon>PACMAD clade</taxon>
        <taxon>Panicoideae</taxon>
        <taxon>Panicodae</taxon>
        <taxon>Paniceae</taxon>
        <taxon>Melinidinae</taxon>
        <taxon>Urochloa</taxon>
    </lineage>
</organism>
<dbReference type="PANTHER" id="PTHR31245">
    <property type="entry name" value="UBIQUITIN SYSTEM COMPONENT CUE PROTEIN"/>
    <property type="match status" value="1"/>
</dbReference>
<dbReference type="Proteomes" id="UP001497457">
    <property type="component" value="Chromosome 3rd"/>
</dbReference>
<evidence type="ECO:0000313" key="3">
    <source>
        <dbReference type="Proteomes" id="UP001497457"/>
    </source>
</evidence>
<name>A0ABC9CQE4_9POAL</name>
<dbReference type="CDD" id="cd14279">
    <property type="entry name" value="CUE"/>
    <property type="match status" value="1"/>
</dbReference>
<proteinExistence type="predicted"/>
<keyword evidence="3" id="KW-1185">Reference proteome</keyword>
<reference evidence="2 3" key="2">
    <citation type="submission" date="2024-10" db="EMBL/GenBank/DDBJ databases">
        <authorList>
            <person name="Ryan C."/>
        </authorList>
    </citation>
    <scope>NUCLEOTIDE SEQUENCE [LARGE SCALE GENOMIC DNA]</scope>
</reference>
<protein>
    <submittedName>
        <fullName evidence="2">Uncharacterized protein</fullName>
    </submittedName>
</protein>